<sequence length="263" mass="27237">MKFKQQHLLAAAIALALGGVSQSEASISYNNLSVDLSEAQNSGGWDWTNGDPGYTGNMAVTWAALIENAGGVAASETASSAGVGYTLGVGARAYKDGTTNWGHNADFGLFRLEHDATVTITMRSDSEPDLYPNGADLRPAFGLWSGWAAENTGSRHDEFRMNGALDPMGENPLGTLGLGVVDANAWAVAAFQGTTASASLTRFLTAGDYTLILGGYDGTTGGAHMAYAMEITAAPAPVPIPTAAWLFAGGLATLISKRRGRAT</sequence>
<keyword evidence="1" id="KW-0732">Signal</keyword>
<organism evidence="2 3">
    <name type="scientific">Methylomonas methanica</name>
    <dbReference type="NCBI Taxonomy" id="421"/>
    <lineage>
        <taxon>Bacteria</taxon>
        <taxon>Pseudomonadati</taxon>
        <taxon>Pseudomonadota</taxon>
        <taxon>Gammaproteobacteria</taxon>
        <taxon>Methylococcales</taxon>
        <taxon>Methylococcaceae</taxon>
        <taxon>Methylomonas</taxon>
    </lineage>
</organism>
<evidence type="ECO:0008006" key="4">
    <source>
        <dbReference type="Google" id="ProtNLM"/>
    </source>
</evidence>
<evidence type="ECO:0000313" key="2">
    <source>
        <dbReference type="EMBL" id="OAH96190.1"/>
    </source>
</evidence>
<feature type="signal peptide" evidence="1">
    <location>
        <begin position="1"/>
        <end position="25"/>
    </location>
</feature>
<evidence type="ECO:0000313" key="3">
    <source>
        <dbReference type="Proteomes" id="UP000077763"/>
    </source>
</evidence>
<feature type="chain" id="PRO_5008067237" description="Secreted protein" evidence="1">
    <location>
        <begin position="26"/>
        <end position="263"/>
    </location>
</feature>
<accession>A0A177LS72</accession>
<dbReference type="AlphaFoldDB" id="A0A177LS72"/>
<dbReference type="EMBL" id="LUUH01000118">
    <property type="protein sequence ID" value="OAH96190.1"/>
    <property type="molecule type" value="Genomic_DNA"/>
</dbReference>
<name>A0A177LS72_METMH</name>
<dbReference type="RefSeq" id="WP_064038922.1">
    <property type="nucleotide sequence ID" value="NZ_LUUH01000118.1"/>
</dbReference>
<gene>
    <name evidence="2" type="ORF">A1353_24245</name>
</gene>
<comment type="caution">
    <text evidence="2">The sequence shown here is derived from an EMBL/GenBank/DDBJ whole genome shotgun (WGS) entry which is preliminary data.</text>
</comment>
<dbReference type="Proteomes" id="UP000077763">
    <property type="component" value="Unassembled WGS sequence"/>
</dbReference>
<proteinExistence type="predicted"/>
<protein>
    <recommendedName>
        <fullName evidence="4">Secreted protein</fullName>
    </recommendedName>
</protein>
<evidence type="ECO:0000256" key="1">
    <source>
        <dbReference type="SAM" id="SignalP"/>
    </source>
</evidence>
<reference evidence="3" key="1">
    <citation type="submission" date="2016-03" db="EMBL/GenBank/DDBJ databases">
        <authorList>
            <person name="Heylen K."/>
            <person name="De Vos P."/>
            <person name="Vekeman B."/>
        </authorList>
    </citation>
    <scope>NUCLEOTIDE SEQUENCE [LARGE SCALE GENOMIC DNA]</scope>
    <source>
        <strain evidence="3">R-45371</strain>
    </source>
</reference>